<dbReference type="EMBL" id="RWGY01000039">
    <property type="protein sequence ID" value="TVU11364.1"/>
    <property type="molecule type" value="Genomic_DNA"/>
</dbReference>
<dbReference type="Proteomes" id="UP000324897">
    <property type="component" value="Chromosome 3"/>
</dbReference>
<dbReference type="Gramene" id="TVU11357">
    <property type="protein sequence ID" value="TVU11357"/>
    <property type="gene ID" value="EJB05_44940"/>
</dbReference>
<dbReference type="PROSITE" id="PS01220">
    <property type="entry name" value="PBP"/>
    <property type="match status" value="1"/>
</dbReference>
<protein>
    <submittedName>
        <fullName evidence="3">Uncharacterized protein</fullName>
    </submittedName>
</protein>
<dbReference type="Pfam" id="PF01161">
    <property type="entry name" value="PBP"/>
    <property type="match status" value="1"/>
</dbReference>
<evidence type="ECO:0000256" key="1">
    <source>
        <dbReference type="ARBA" id="ARBA00007091"/>
    </source>
</evidence>
<evidence type="ECO:0000313" key="3">
    <source>
        <dbReference type="EMBL" id="TVU11364.1"/>
    </source>
</evidence>
<dbReference type="InterPro" id="IPR035810">
    <property type="entry name" value="PEBP_euk"/>
</dbReference>
<dbReference type="OrthoDB" id="2506647at2759"/>
<organism evidence="3 4">
    <name type="scientific">Eragrostis curvula</name>
    <name type="common">weeping love grass</name>
    <dbReference type="NCBI Taxonomy" id="38414"/>
    <lineage>
        <taxon>Eukaryota</taxon>
        <taxon>Viridiplantae</taxon>
        <taxon>Streptophyta</taxon>
        <taxon>Embryophyta</taxon>
        <taxon>Tracheophyta</taxon>
        <taxon>Spermatophyta</taxon>
        <taxon>Magnoliopsida</taxon>
        <taxon>Liliopsida</taxon>
        <taxon>Poales</taxon>
        <taxon>Poaceae</taxon>
        <taxon>PACMAD clade</taxon>
        <taxon>Chloridoideae</taxon>
        <taxon>Eragrostideae</taxon>
        <taxon>Eragrostidinae</taxon>
        <taxon>Eragrostis</taxon>
    </lineage>
</organism>
<dbReference type="EMBL" id="RWGY01000039">
    <property type="protein sequence ID" value="TVU11357.1"/>
    <property type="molecule type" value="Genomic_DNA"/>
</dbReference>
<comment type="similarity">
    <text evidence="1">Belongs to the phosphatidylethanolamine-binding protein family.</text>
</comment>
<name>A0A5J9TJ70_9POAL</name>
<gene>
    <name evidence="2" type="ORF">EJB05_44940</name>
    <name evidence="3" type="ORF">EJB05_44947</name>
</gene>
<comment type="caution">
    <text evidence="3">The sequence shown here is derived from an EMBL/GenBank/DDBJ whole genome shotgun (WGS) entry which is preliminary data.</text>
</comment>
<dbReference type="Gramene" id="TVU11364">
    <property type="protein sequence ID" value="TVU11364"/>
    <property type="gene ID" value="EJB05_44947"/>
</dbReference>
<dbReference type="SUPFAM" id="SSF49777">
    <property type="entry name" value="PEBP-like"/>
    <property type="match status" value="1"/>
</dbReference>
<accession>A0A5J9TJ70</accession>
<dbReference type="InterPro" id="IPR036610">
    <property type="entry name" value="PEBP-like_sf"/>
</dbReference>
<dbReference type="InterPro" id="IPR008914">
    <property type="entry name" value="PEBP"/>
</dbReference>
<reference evidence="3 4" key="1">
    <citation type="journal article" date="2019" name="Sci. Rep.">
        <title>A high-quality genome of Eragrostis curvula grass provides insights into Poaceae evolution and supports new strategies to enhance forage quality.</title>
        <authorList>
            <person name="Carballo J."/>
            <person name="Santos B.A.C.M."/>
            <person name="Zappacosta D."/>
            <person name="Garbus I."/>
            <person name="Selva J.P."/>
            <person name="Gallo C.A."/>
            <person name="Diaz A."/>
            <person name="Albertini E."/>
            <person name="Caccamo M."/>
            <person name="Echenique V."/>
        </authorList>
    </citation>
    <scope>NUCLEOTIDE SEQUENCE [LARGE SCALE GENOMIC DNA]</scope>
    <source>
        <strain evidence="4">cv. Victoria</strain>
        <tissue evidence="3">Leaf</tissue>
    </source>
</reference>
<dbReference type="Gene3D" id="3.90.280.10">
    <property type="entry name" value="PEBP-like"/>
    <property type="match status" value="1"/>
</dbReference>
<dbReference type="PANTHER" id="PTHR11362:SF82">
    <property type="entry name" value="PHOSPHATIDYLETHANOLAMINE-BINDING PROTEIN 4"/>
    <property type="match status" value="1"/>
</dbReference>
<dbReference type="AlphaFoldDB" id="A0A5J9TJ70"/>
<dbReference type="PANTHER" id="PTHR11362">
    <property type="entry name" value="PHOSPHATIDYLETHANOLAMINE-BINDING PROTEIN"/>
    <property type="match status" value="1"/>
</dbReference>
<evidence type="ECO:0000313" key="2">
    <source>
        <dbReference type="EMBL" id="TVU11357.1"/>
    </source>
</evidence>
<proteinExistence type="inferred from homology"/>
<evidence type="ECO:0000313" key="4">
    <source>
        <dbReference type="Proteomes" id="UP000324897"/>
    </source>
</evidence>
<sequence length="179" mass="19896">MAAPIDSLVVGRVIGDVIDLFVPRATLSVQFGTKEVTNGCEIKPSIAAEPPTIHIPSLISDLFTVVMIDPDAPSPSEPTMRELLHWLVVNIPAGNDAWRGVEVMPYLAPQPAIGIHRYVMVVYKQRSPLYPPRQPPYGVDEARVGFNTRAFARHHGLGEPVAAVYFNSQKERTNRRRNY</sequence>
<dbReference type="CDD" id="cd00866">
    <property type="entry name" value="PEBP_euk"/>
    <property type="match status" value="1"/>
</dbReference>
<dbReference type="InterPro" id="IPR001858">
    <property type="entry name" value="Phosphatidylethanolamine-bd_CS"/>
</dbReference>
<keyword evidence="4" id="KW-1185">Reference proteome</keyword>